<dbReference type="Pfam" id="PF02574">
    <property type="entry name" value="S-methyl_trans"/>
    <property type="match status" value="1"/>
</dbReference>
<evidence type="ECO:0000256" key="4">
    <source>
        <dbReference type="ARBA" id="ARBA00022833"/>
    </source>
</evidence>
<keyword evidence="2 6" id="KW-0808">Transferase</keyword>
<dbReference type="InterPro" id="IPR051486">
    <property type="entry name" value="Hcy_S-methyltransferase"/>
</dbReference>
<dbReference type="GO" id="GO:0033528">
    <property type="term" value="P:S-methylmethionine cycle"/>
    <property type="evidence" value="ECO:0007669"/>
    <property type="project" value="TreeGrafter"/>
</dbReference>
<dbReference type="PANTHER" id="PTHR46015:SF1">
    <property type="entry name" value="HOMOCYSTEINE S-METHYLTRANSFERASE-LIKE ISOFORM 1"/>
    <property type="match status" value="1"/>
</dbReference>
<dbReference type="Proteomes" id="UP000233375">
    <property type="component" value="Unassembled WGS sequence"/>
</dbReference>
<keyword evidence="4 6" id="KW-0862">Zinc</keyword>
<dbReference type="RefSeq" id="WP_101177407.1">
    <property type="nucleotide sequence ID" value="NZ_PISE01000023.1"/>
</dbReference>
<dbReference type="PIRSF" id="PIRSF037505">
    <property type="entry name" value="Betaine_HMT"/>
    <property type="match status" value="1"/>
</dbReference>
<keyword evidence="1 6" id="KW-0489">Methyltransferase</keyword>
<feature type="binding site" evidence="6">
    <location>
        <position position="302"/>
    </location>
    <ligand>
        <name>Zn(2+)</name>
        <dbReference type="ChEBI" id="CHEBI:29105"/>
    </ligand>
</feature>
<dbReference type="InterPro" id="IPR003726">
    <property type="entry name" value="HCY_dom"/>
</dbReference>
<dbReference type="Gene3D" id="3.20.20.330">
    <property type="entry name" value="Homocysteine-binding-like domain"/>
    <property type="match status" value="1"/>
</dbReference>
<feature type="domain" description="Hcy-binding" evidence="7">
    <location>
        <begin position="6"/>
        <end position="316"/>
    </location>
</feature>
<proteinExistence type="predicted"/>
<dbReference type="OrthoDB" id="9803687at2"/>
<keyword evidence="3 6" id="KW-0479">Metal-binding</keyword>
<evidence type="ECO:0000313" key="9">
    <source>
        <dbReference type="Proteomes" id="UP000233375"/>
    </source>
</evidence>
<dbReference type="AlphaFoldDB" id="A0A2N0Z1T4"/>
<dbReference type="InterPro" id="IPR036589">
    <property type="entry name" value="HCY_dom_sf"/>
</dbReference>
<dbReference type="InterPro" id="IPR017226">
    <property type="entry name" value="BHMT-like"/>
</dbReference>
<evidence type="ECO:0000256" key="3">
    <source>
        <dbReference type="ARBA" id="ARBA00022723"/>
    </source>
</evidence>
<dbReference type="GO" id="GO:0008898">
    <property type="term" value="F:S-adenosylmethionine-homocysteine S-methyltransferase activity"/>
    <property type="evidence" value="ECO:0007669"/>
    <property type="project" value="TreeGrafter"/>
</dbReference>
<evidence type="ECO:0000256" key="2">
    <source>
        <dbReference type="ARBA" id="ARBA00022679"/>
    </source>
</evidence>
<evidence type="ECO:0000256" key="1">
    <source>
        <dbReference type="ARBA" id="ARBA00022603"/>
    </source>
</evidence>
<dbReference type="FunFam" id="3.20.20.330:FF:000002">
    <property type="entry name" value="Homocysteine S-methyltransferase"/>
    <property type="match status" value="1"/>
</dbReference>
<feature type="binding site" evidence="6">
    <location>
        <position position="236"/>
    </location>
    <ligand>
        <name>Zn(2+)</name>
        <dbReference type="ChEBI" id="CHEBI:29105"/>
    </ligand>
</feature>
<comment type="caution">
    <text evidence="8">The sequence shown here is derived from an EMBL/GenBank/DDBJ whole genome shotgun (WGS) entry which is preliminary data.</text>
</comment>
<evidence type="ECO:0000256" key="6">
    <source>
        <dbReference type="PROSITE-ProRule" id="PRU00333"/>
    </source>
</evidence>
<dbReference type="NCBIfam" id="NF007020">
    <property type="entry name" value="PRK09485.1"/>
    <property type="match status" value="1"/>
</dbReference>
<feature type="binding site" evidence="6">
    <location>
        <position position="301"/>
    </location>
    <ligand>
        <name>Zn(2+)</name>
        <dbReference type="ChEBI" id="CHEBI:29105"/>
    </ligand>
</feature>
<accession>A0A2N0Z1T4</accession>
<evidence type="ECO:0000313" key="8">
    <source>
        <dbReference type="EMBL" id="PKG23466.1"/>
    </source>
</evidence>
<organism evidence="8 9">
    <name type="scientific">Niallia nealsonii</name>
    <dbReference type="NCBI Taxonomy" id="115979"/>
    <lineage>
        <taxon>Bacteria</taxon>
        <taxon>Bacillati</taxon>
        <taxon>Bacillota</taxon>
        <taxon>Bacilli</taxon>
        <taxon>Bacillales</taxon>
        <taxon>Bacillaceae</taxon>
        <taxon>Niallia</taxon>
    </lineage>
</organism>
<evidence type="ECO:0000259" key="7">
    <source>
        <dbReference type="PROSITE" id="PS50970"/>
    </source>
</evidence>
<comment type="cofactor">
    <cofactor evidence="6">
        <name>Zn(2+)</name>
        <dbReference type="ChEBI" id="CHEBI:29105"/>
    </cofactor>
</comment>
<evidence type="ECO:0000256" key="5">
    <source>
        <dbReference type="ARBA" id="ARBA00076752"/>
    </source>
</evidence>
<dbReference type="EMBL" id="PISE01000023">
    <property type="protein sequence ID" value="PKG23466.1"/>
    <property type="molecule type" value="Genomic_DNA"/>
</dbReference>
<dbReference type="GO" id="GO:0009086">
    <property type="term" value="P:methionine biosynthetic process"/>
    <property type="evidence" value="ECO:0007669"/>
    <property type="project" value="InterPro"/>
</dbReference>
<dbReference type="GO" id="GO:0032259">
    <property type="term" value="P:methylation"/>
    <property type="evidence" value="ECO:0007669"/>
    <property type="project" value="UniProtKB-KW"/>
</dbReference>
<keyword evidence="9" id="KW-1185">Reference proteome</keyword>
<dbReference type="SUPFAM" id="SSF82282">
    <property type="entry name" value="Homocysteine S-methyltransferase"/>
    <property type="match status" value="1"/>
</dbReference>
<dbReference type="PROSITE" id="PS50970">
    <property type="entry name" value="HCY"/>
    <property type="match status" value="1"/>
</dbReference>
<name>A0A2N0Z1T4_9BACI</name>
<protein>
    <recommendedName>
        <fullName evidence="5">S-methylmethionine:homocysteine methyltransferase</fullName>
    </recommendedName>
</protein>
<dbReference type="PANTHER" id="PTHR46015">
    <property type="entry name" value="ZGC:172121"/>
    <property type="match status" value="1"/>
</dbReference>
<reference evidence="8 9" key="1">
    <citation type="journal article" date="2003" name="Int. J. Syst. Evol. Microbiol.">
        <title>Bacillus nealsonii sp. nov., isolated from a spacecraft-assembly facility, whose spores are gamma-radiation resistant.</title>
        <authorList>
            <person name="Venkateswaran K."/>
            <person name="Kempf M."/>
            <person name="Chen F."/>
            <person name="Satomi M."/>
            <person name="Nicholson W."/>
            <person name="Kern R."/>
        </authorList>
    </citation>
    <scope>NUCLEOTIDE SEQUENCE [LARGE SCALE GENOMIC DNA]</scope>
    <source>
        <strain evidence="8 9">FO-92</strain>
    </source>
</reference>
<sequence>MKKKPNPIQQIIDTYKSVILDGAIATEIEKKGININDSLWSAKAIIDNPAAIKEVHVEYFAAGSDVATTNTYQANIDGFIQKGYTKEEAERLLEDTALAAIEARNSFWGALSESEKETRPFPLVAGSIGPYGAFLADGSEYTGDYSLTDQAFESFHLPRMKLLEEAKCDVFAFETIPSFKESIALANMLKNYFPSMTAWLSFSIRDGSHLSDGTPLSEAAAFFNSFSNISAIGVNCTAAVNIKEVLDTLKIATDKPLIVYPNAGGVYDGSTKMWTEEEKNNNFGEMTKCWHEDGAVLIGGCCRTTPEHIRQIANWARD</sequence>
<gene>
    <name evidence="8" type="ORF">CWS01_11815</name>
</gene>
<dbReference type="GO" id="GO:0008270">
    <property type="term" value="F:zinc ion binding"/>
    <property type="evidence" value="ECO:0007669"/>
    <property type="project" value="InterPro"/>
</dbReference>